<dbReference type="Proteomes" id="UP000503308">
    <property type="component" value="Chromosome"/>
</dbReference>
<dbReference type="EMBL" id="CP048788">
    <property type="protein sequence ID" value="QJF51279.1"/>
    <property type="molecule type" value="Genomic_DNA"/>
</dbReference>
<evidence type="ECO:0000313" key="3">
    <source>
        <dbReference type="Proteomes" id="UP000503308"/>
    </source>
</evidence>
<evidence type="ECO:0000256" key="1">
    <source>
        <dbReference type="SAM" id="SignalP"/>
    </source>
</evidence>
<dbReference type="AlphaFoldDB" id="A0A858SQY4"/>
<dbReference type="KEGG" id="rpon:G3256_08950"/>
<dbReference type="RefSeq" id="WP_169640494.1">
    <property type="nucleotide sequence ID" value="NZ_CP048788.1"/>
</dbReference>
<evidence type="ECO:0000313" key="2">
    <source>
        <dbReference type="EMBL" id="QJF51279.1"/>
    </source>
</evidence>
<feature type="chain" id="PRO_5033026919" evidence="1">
    <location>
        <begin position="25"/>
        <end position="264"/>
    </location>
</feature>
<feature type="signal peptide" evidence="1">
    <location>
        <begin position="1"/>
        <end position="24"/>
    </location>
</feature>
<proteinExistence type="predicted"/>
<name>A0A858SQY4_9RHOB</name>
<keyword evidence="3" id="KW-1185">Reference proteome</keyword>
<organism evidence="2 3">
    <name type="scientific">Roseobacter ponti</name>
    <dbReference type="NCBI Taxonomy" id="1891787"/>
    <lineage>
        <taxon>Bacteria</taxon>
        <taxon>Pseudomonadati</taxon>
        <taxon>Pseudomonadota</taxon>
        <taxon>Alphaproteobacteria</taxon>
        <taxon>Rhodobacterales</taxon>
        <taxon>Roseobacteraceae</taxon>
        <taxon>Roseobacter</taxon>
    </lineage>
</organism>
<protein>
    <submittedName>
        <fullName evidence="2">Uncharacterized protein</fullName>
    </submittedName>
</protein>
<reference evidence="2 3" key="1">
    <citation type="submission" date="2020-02" db="EMBL/GenBank/DDBJ databases">
        <title>Genome sequence of Roseobacter ponti.</title>
        <authorList>
            <person name="Hollensteiner J."/>
            <person name="Schneider D."/>
            <person name="Poehlein A."/>
            <person name="Daniel R."/>
        </authorList>
    </citation>
    <scope>NUCLEOTIDE SEQUENCE [LARGE SCALE GENOMIC DNA]</scope>
    <source>
        <strain evidence="2 3">DSM 106830</strain>
    </source>
</reference>
<accession>A0A858SQY4</accession>
<keyword evidence="1" id="KW-0732">Signal</keyword>
<sequence length="264" mass="28286">MKHRTARKTFLTVILVFTYTAANAQETPDRTLTWSIDGQSLSEPGQDTDQLGSSLLFTSTNHQGISHSLYLNYANGDFIDGTRSEMGDTSSFDLGYSYGRPLNDNGLSGSLSIGVGRSQGDVDRGFDPIIGVRSDSYSFGVGLLQAIPVTANSGFVLTGTLETTRYSTTVEGIKTSGTNNSFGTSVSYVSRVGLLSVASVGLAANFSSRDDADPSDGDSVDLIGGYTYIPYFEAPYEFGFSASYGLTPSEQTRRSLSLFVTRNF</sequence>
<gene>
    <name evidence="2" type="ORF">G3256_08950</name>
</gene>